<dbReference type="AlphaFoldDB" id="A0A9P8T0T8"/>
<dbReference type="InterPro" id="IPR002495">
    <property type="entry name" value="Glyco_trans_8"/>
</dbReference>
<keyword evidence="2" id="KW-1185">Reference proteome</keyword>
<dbReference type="Pfam" id="PF01501">
    <property type="entry name" value="Glyco_transf_8"/>
    <property type="match status" value="1"/>
</dbReference>
<comment type="caution">
    <text evidence="1">The sequence shown here is derived from an EMBL/GenBank/DDBJ whole genome shotgun (WGS) entry which is preliminary data.</text>
</comment>
<dbReference type="SUPFAM" id="SSF53448">
    <property type="entry name" value="Nucleotide-diphospho-sugar transferases"/>
    <property type="match status" value="1"/>
</dbReference>
<organism evidence="1 2">
    <name type="scientific">Ogataea philodendri</name>
    <dbReference type="NCBI Taxonomy" id="1378263"/>
    <lineage>
        <taxon>Eukaryota</taxon>
        <taxon>Fungi</taxon>
        <taxon>Dikarya</taxon>
        <taxon>Ascomycota</taxon>
        <taxon>Saccharomycotina</taxon>
        <taxon>Pichiomycetes</taxon>
        <taxon>Pichiales</taxon>
        <taxon>Pichiaceae</taxon>
        <taxon>Ogataea</taxon>
    </lineage>
</organism>
<evidence type="ECO:0000313" key="1">
    <source>
        <dbReference type="EMBL" id="KAH3661816.1"/>
    </source>
</evidence>
<dbReference type="EMBL" id="JAEUBE010000414">
    <property type="protein sequence ID" value="KAH3661816.1"/>
    <property type="molecule type" value="Genomic_DNA"/>
</dbReference>
<dbReference type="RefSeq" id="XP_046058920.1">
    <property type="nucleotide sequence ID" value="XM_046207235.1"/>
</dbReference>
<dbReference type="InterPro" id="IPR029044">
    <property type="entry name" value="Nucleotide-diphossugar_trans"/>
</dbReference>
<evidence type="ECO:0000313" key="2">
    <source>
        <dbReference type="Proteomes" id="UP000769157"/>
    </source>
</evidence>
<reference evidence="1" key="2">
    <citation type="submission" date="2021-01" db="EMBL/GenBank/DDBJ databases">
        <authorList>
            <person name="Schikora-Tamarit M.A."/>
        </authorList>
    </citation>
    <scope>NUCLEOTIDE SEQUENCE</scope>
    <source>
        <strain evidence="1">CBS6075</strain>
    </source>
</reference>
<dbReference type="PANTHER" id="PTHR11183">
    <property type="entry name" value="GLYCOGENIN SUBFAMILY MEMBER"/>
    <property type="match status" value="1"/>
</dbReference>
<dbReference type="OrthoDB" id="2014201at2759"/>
<dbReference type="GO" id="GO:0016757">
    <property type="term" value="F:glycosyltransferase activity"/>
    <property type="evidence" value="ECO:0007669"/>
    <property type="project" value="InterPro"/>
</dbReference>
<name>A0A9P8T0T8_9ASCO</name>
<sequence length="313" mass="35848">MTAEGQYPEDSDVSGYTKVWSTLITNTKYLEGLLTLNFSLKKAGSKYPLVALYTKQLDPNSVKAICKRGISVIQIDPLIPTKSKQFGHDSRFYDTWSKLQPFKLVQFERVIQLDSDMVVIRNMDELMDFDLAPHIAFAAAAACVCNPLKLDHYPGNWVPKNCSFTNYHAKLASTVGHDHQDHHIRGPAAHLGLGLCNGGLLIVRPDTQNYATILETLSKPEKTASYDFPDQELLADVFRNRWVALSYKYNCLKTLKKCHSDIWNMDEIKNIHYIITPKPWEVSRESFHDETDTFEFWWATNDERLEAEKLDNI</sequence>
<dbReference type="Gene3D" id="3.90.550.10">
    <property type="entry name" value="Spore Coat Polysaccharide Biosynthesis Protein SpsA, Chain A"/>
    <property type="match status" value="1"/>
</dbReference>
<reference evidence="1" key="1">
    <citation type="journal article" date="2021" name="Open Biol.">
        <title>Shared evolutionary footprints suggest mitochondrial oxidative damage underlies multiple complex I losses in fungi.</title>
        <authorList>
            <person name="Schikora-Tamarit M.A."/>
            <person name="Marcet-Houben M."/>
            <person name="Nosek J."/>
            <person name="Gabaldon T."/>
        </authorList>
    </citation>
    <scope>NUCLEOTIDE SEQUENCE</scope>
    <source>
        <strain evidence="1">CBS6075</strain>
    </source>
</reference>
<accession>A0A9P8T0T8</accession>
<protein>
    <submittedName>
        <fullName evidence="1">Uncharacterized protein</fullName>
    </submittedName>
</protein>
<proteinExistence type="predicted"/>
<dbReference type="Proteomes" id="UP000769157">
    <property type="component" value="Unassembled WGS sequence"/>
</dbReference>
<dbReference type="GeneID" id="70237958"/>
<dbReference type="InterPro" id="IPR050587">
    <property type="entry name" value="GNT1/Glycosyltrans_8"/>
</dbReference>
<gene>
    <name evidence="1" type="ORF">OGAPHI_005994</name>
</gene>